<reference evidence="2" key="1">
    <citation type="submission" date="2020-04" db="EMBL/GenBank/DDBJ databases">
        <authorList>
            <person name="Chiriac C."/>
            <person name="Salcher M."/>
            <person name="Ghai R."/>
            <person name="Kavagutti S V."/>
        </authorList>
    </citation>
    <scope>NUCLEOTIDE SEQUENCE</scope>
</reference>
<feature type="compositionally biased region" description="Polar residues" evidence="1">
    <location>
        <begin position="30"/>
        <end position="41"/>
    </location>
</feature>
<gene>
    <name evidence="2" type="ORF">UFOVP406_50</name>
</gene>
<evidence type="ECO:0000313" key="2">
    <source>
        <dbReference type="EMBL" id="CAB4140674.1"/>
    </source>
</evidence>
<accession>A0A6J5M1K4</accession>
<organism evidence="2">
    <name type="scientific">uncultured Caudovirales phage</name>
    <dbReference type="NCBI Taxonomy" id="2100421"/>
    <lineage>
        <taxon>Viruses</taxon>
        <taxon>Duplodnaviria</taxon>
        <taxon>Heunggongvirae</taxon>
        <taxon>Uroviricota</taxon>
        <taxon>Caudoviricetes</taxon>
        <taxon>Peduoviridae</taxon>
        <taxon>Maltschvirus</taxon>
        <taxon>Maltschvirus maltsch</taxon>
    </lineage>
</organism>
<evidence type="ECO:0000256" key="1">
    <source>
        <dbReference type="SAM" id="MobiDB-lite"/>
    </source>
</evidence>
<sequence length="53" mass="5421">MSFGVALRNSVALGLGGIVALFSGYGPDQAQGNLETENGDNLVQEDGGLLLLE</sequence>
<dbReference type="EMBL" id="LR796372">
    <property type="protein sequence ID" value="CAB4140674.1"/>
    <property type="molecule type" value="Genomic_DNA"/>
</dbReference>
<name>A0A6J5M1K4_9CAUD</name>
<feature type="region of interest" description="Disordered" evidence="1">
    <location>
        <begin position="30"/>
        <end position="53"/>
    </location>
</feature>
<protein>
    <submittedName>
        <fullName evidence="2">Uncharacterized protein</fullName>
    </submittedName>
</protein>
<proteinExistence type="predicted"/>